<dbReference type="PANTHER" id="PTHR11461">
    <property type="entry name" value="SERINE PROTEASE INHIBITOR, SERPIN"/>
    <property type="match status" value="1"/>
</dbReference>
<dbReference type="GO" id="GO:0045861">
    <property type="term" value="P:negative regulation of proteolysis"/>
    <property type="evidence" value="ECO:0007669"/>
    <property type="project" value="UniProtKB-ARBA"/>
</dbReference>
<evidence type="ECO:0000256" key="3">
    <source>
        <dbReference type="ARBA" id="ARBA00022900"/>
    </source>
</evidence>
<keyword evidence="3" id="KW-0722">Serine protease inhibitor</keyword>
<dbReference type="OrthoDB" id="671595at2759"/>
<dbReference type="PANTHER" id="PTHR11461:SF61">
    <property type="entry name" value="PLASMINOGEN ACTIVATOR INHIBITOR 2"/>
    <property type="match status" value="1"/>
</dbReference>
<dbReference type="GO" id="GO:0004867">
    <property type="term" value="F:serine-type endopeptidase inhibitor activity"/>
    <property type="evidence" value="ECO:0007669"/>
    <property type="project" value="UniProtKB-KW"/>
</dbReference>
<evidence type="ECO:0000256" key="2">
    <source>
        <dbReference type="ARBA" id="ARBA00022690"/>
    </source>
</evidence>
<protein>
    <submittedName>
        <fullName evidence="5">Serpin B10</fullName>
    </submittedName>
</protein>
<feature type="domain" description="Serpin" evidence="4">
    <location>
        <begin position="26"/>
        <end position="429"/>
    </location>
</feature>
<dbReference type="InterPro" id="IPR036186">
    <property type="entry name" value="Serpin_sf"/>
</dbReference>
<dbReference type="Pfam" id="PF00079">
    <property type="entry name" value="Serpin"/>
    <property type="match status" value="1"/>
</dbReference>
<dbReference type="InterPro" id="IPR023795">
    <property type="entry name" value="Serpin_CS"/>
</dbReference>
<dbReference type="Proteomes" id="UP000050525">
    <property type="component" value="Unassembled WGS sequence"/>
</dbReference>
<dbReference type="InterPro" id="IPR023796">
    <property type="entry name" value="Serpin_dom"/>
</dbReference>
<name>A0A151NFP0_ALLMI</name>
<sequence length="429" mass="49012">MLDFIAEKDKIRIMEALSTANTGFALDFFRQECKMQANRNILFSPLSIASTMATVYLGAKGSTAAQMAEVLHFNKVGEDGVATTTTKPQTYYKMEELLTNRCISLQKTNLDKSSNIHAAFQALNFEINKPTKNYLLRSVNQLYGEKSSPFNTEYLQSVKKYYNTEPQAVNFVEVAEEVRREINAQVECQTEGKIQNLLPEDSVDSLTRLVLINALYFKGSWAKKFKDGVTRKQPFRINKTTTKPVQMMYQRGKFNWNYIQSVHTHVLELPYVNCDLSMFILLPKDINDDTTGLQMLERDLTYEKLAEWTSPEMMEETEVEMFLPRFKMEEGYNLKSTLSSMGMPNAFSMGKADFTGMSERNELVLSQVFHKCFVEINEEGTEAAAATSAAMMARSLMSTVQFVADHPFLFFIRHNNTKSILFFGRFCSP</sequence>
<dbReference type="AlphaFoldDB" id="A0A151NFP0"/>
<dbReference type="Gene3D" id="2.30.39.10">
    <property type="entry name" value="Alpha-1-antitrypsin, domain 1"/>
    <property type="match status" value="1"/>
</dbReference>
<comment type="similarity">
    <text evidence="1">Belongs to the serpin family. Ov-serpin subfamily.</text>
</comment>
<proteinExistence type="inferred from homology"/>
<dbReference type="FunFam" id="2.30.39.10:FF:000014">
    <property type="entry name" value="Serpin family B member 9"/>
    <property type="match status" value="1"/>
</dbReference>
<evidence type="ECO:0000259" key="4">
    <source>
        <dbReference type="SMART" id="SM00093"/>
    </source>
</evidence>
<dbReference type="InterPro" id="IPR042185">
    <property type="entry name" value="Serpin_sf_2"/>
</dbReference>
<keyword evidence="6" id="KW-1185">Reference proteome</keyword>
<accession>A0A151NFP0</accession>
<gene>
    <name evidence="5" type="primary">SERPINB2</name>
    <name evidence="5" type="ORF">Y1Q_0008037</name>
</gene>
<keyword evidence="2" id="KW-0646">Protease inhibitor</keyword>
<dbReference type="EMBL" id="AKHW03003201">
    <property type="protein sequence ID" value="KYO35469.1"/>
    <property type="molecule type" value="Genomic_DNA"/>
</dbReference>
<dbReference type="InterPro" id="IPR000215">
    <property type="entry name" value="Serpin_fam"/>
</dbReference>
<organism evidence="5 6">
    <name type="scientific">Alligator mississippiensis</name>
    <name type="common">American alligator</name>
    <dbReference type="NCBI Taxonomy" id="8496"/>
    <lineage>
        <taxon>Eukaryota</taxon>
        <taxon>Metazoa</taxon>
        <taxon>Chordata</taxon>
        <taxon>Craniata</taxon>
        <taxon>Vertebrata</taxon>
        <taxon>Euteleostomi</taxon>
        <taxon>Archelosauria</taxon>
        <taxon>Archosauria</taxon>
        <taxon>Crocodylia</taxon>
        <taxon>Alligatoridae</taxon>
        <taxon>Alligatorinae</taxon>
        <taxon>Alligator</taxon>
    </lineage>
</organism>
<dbReference type="GeneID" id="102573842"/>
<evidence type="ECO:0000256" key="1">
    <source>
        <dbReference type="ARBA" id="ARBA00006426"/>
    </source>
</evidence>
<dbReference type="PROSITE" id="PS00284">
    <property type="entry name" value="SERPIN"/>
    <property type="match status" value="1"/>
</dbReference>
<reference evidence="5 6" key="1">
    <citation type="journal article" date="2012" name="Genome Biol.">
        <title>Sequencing three crocodilian genomes to illuminate the evolution of archosaurs and amniotes.</title>
        <authorList>
            <person name="St John J.A."/>
            <person name="Braun E.L."/>
            <person name="Isberg S.R."/>
            <person name="Miles L.G."/>
            <person name="Chong A.Y."/>
            <person name="Gongora J."/>
            <person name="Dalzell P."/>
            <person name="Moran C."/>
            <person name="Bed'hom B."/>
            <person name="Abzhanov A."/>
            <person name="Burgess S.C."/>
            <person name="Cooksey A.M."/>
            <person name="Castoe T.A."/>
            <person name="Crawford N.G."/>
            <person name="Densmore L.D."/>
            <person name="Drew J.C."/>
            <person name="Edwards S.V."/>
            <person name="Faircloth B.C."/>
            <person name="Fujita M.K."/>
            <person name="Greenwold M.J."/>
            <person name="Hoffmann F.G."/>
            <person name="Howard J.M."/>
            <person name="Iguchi T."/>
            <person name="Janes D.E."/>
            <person name="Khan S.Y."/>
            <person name="Kohno S."/>
            <person name="de Koning A.J."/>
            <person name="Lance S.L."/>
            <person name="McCarthy F.M."/>
            <person name="McCormack J.E."/>
            <person name="Merchant M.E."/>
            <person name="Peterson D.G."/>
            <person name="Pollock D.D."/>
            <person name="Pourmand N."/>
            <person name="Raney B.J."/>
            <person name="Roessler K.A."/>
            <person name="Sanford J.R."/>
            <person name="Sawyer R.H."/>
            <person name="Schmidt C.J."/>
            <person name="Triplett E.W."/>
            <person name="Tuberville T.D."/>
            <person name="Venegas-Anaya M."/>
            <person name="Howard J.T."/>
            <person name="Jarvis E.D."/>
            <person name="Guillette L.J.Jr."/>
            <person name="Glenn T.C."/>
            <person name="Green R.E."/>
            <person name="Ray D.A."/>
        </authorList>
    </citation>
    <scope>NUCLEOTIDE SEQUENCE [LARGE SCALE GENOMIC DNA]</scope>
    <source>
        <strain evidence="5">KSC_2009_1</strain>
    </source>
</reference>
<dbReference type="eggNOG" id="KOG2392">
    <property type="taxonomic scope" value="Eukaryota"/>
</dbReference>
<dbReference type="FunFam" id="2.30.39.10:FF:000035">
    <property type="entry name" value="Serine protease inhibitor (serpin) 16"/>
    <property type="match status" value="1"/>
</dbReference>
<comment type="caution">
    <text evidence="5">The sequence shown here is derived from an EMBL/GenBank/DDBJ whole genome shotgun (WGS) entry which is preliminary data.</text>
</comment>
<dbReference type="KEGG" id="amj:102573842"/>
<dbReference type="CDD" id="cd19956">
    <property type="entry name" value="serpinB"/>
    <property type="match status" value="1"/>
</dbReference>
<evidence type="ECO:0000313" key="5">
    <source>
        <dbReference type="EMBL" id="KYO35469.1"/>
    </source>
</evidence>
<dbReference type="STRING" id="8496.A0A151NFP0"/>
<dbReference type="SUPFAM" id="SSF56574">
    <property type="entry name" value="Serpins"/>
    <property type="match status" value="1"/>
</dbReference>
<dbReference type="GO" id="GO:0030195">
    <property type="term" value="P:negative regulation of blood coagulation"/>
    <property type="evidence" value="ECO:0007669"/>
    <property type="project" value="UniProtKB-ARBA"/>
</dbReference>
<dbReference type="InterPro" id="IPR042178">
    <property type="entry name" value="Serpin_sf_1"/>
</dbReference>
<dbReference type="GO" id="GO:0005615">
    <property type="term" value="C:extracellular space"/>
    <property type="evidence" value="ECO:0007669"/>
    <property type="project" value="InterPro"/>
</dbReference>
<dbReference type="Gene3D" id="3.30.497.10">
    <property type="entry name" value="Antithrombin, subunit I, domain 2"/>
    <property type="match status" value="1"/>
</dbReference>
<dbReference type="SMART" id="SM00093">
    <property type="entry name" value="SERPIN"/>
    <property type="match status" value="1"/>
</dbReference>
<evidence type="ECO:0000313" key="6">
    <source>
        <dbReference type="Proteomes" id="UP000050525"/>
    </source>
</evidence>